<dbReference type="Pfam" id="PF04655">
    <property type="entry name" value="APH_6_hur"/>
    <property type="match status" value="1"/>
</dbReference>
<protein>
    <submittedName>
        <fullName evidence="1">Aminoglycoside phosphotransferase family protein</fullName>
    </submittedName>
</protein>
<proteinExistence type="predicted"/>
<dbReference type="SUPFAM" id="SSF56112">
    <property type="entry name" value="Protein kinase-like (PK-like)"/>
    <property type="match status" value="1"/>
</dbReference>
<dbReference type="InterPro" id="IPR006748">
    <property type="entry name" value="NH2Glyco/OHUrea_AB-resist_kin"/>
</dbReference>
<dbReference type="InterPro" id="IPR011009">
    <property type="entry name" value="Kinase-like_dom_sf"/>
</dbReference>
<name>A0ABP8D868_9ACTN</name>
<accession>A0ABP8D868</accession>
<evidence type="ECO:0000313" key="2">
    <source>
        <dbReference type="Proteomes" id="UP001500620"/>
    </source>
</evidence>
<organism evidence="1 2">
    <name type="scientific">Dactylosporangium darangshiense</name>
    <dbReference type="NCBI Taxonomy" id="579108"/>
    <lineage>
        <taxon>Bacteria</taxon>
        <taxon>Bacillati</taxon>
        <taxon>Actinomycetota</taxon>
        <taxon>Actinomycetes</taxon>
        <taxon>Micromonosporales</taxon>
        <taxon>Micromonosporaceae</taxon>
        <taxon>Dactylosporangium</taxon>
    </lineage>
</organism>
<evidence type="ECO:0000313" key="1">
    <source>
        <dbReference type="EMBL" id="GAA4249739.1"/>
    </source>
</evidence>
<sequence>MLLPAAMRHNVTAAWGEPGARWLDSLPSTSAAIARDWDLTLGAPFDLSYHYVASATLPDGTPAVLKLGVPSADSLSEEAPALEAFAGRGCVRLLRADLARGALLLERALPGHRARDFPDEEAIAAAAGIMRLLHVPSPPLLPDVLVQATAFDEYLARFPDGTGPLPHAHVTTASGLMRELCASAPSRVLLHGDLHHDNVLRATRAPWLAIDPHGLTGDPSYEAGSWLFNPTPDNRDPSLTALVLPRLERFAALLGYPMDRLTAWGFVKSVLSDVWTAESWTPGSSWSPTSRAHDVASLLLPRLS</sequence>
<gene>
    <name evidence="1" type="ORF">GCM10022255_035060</name>
</gene>
<dbReference type="RefSeq" id="WP_345127966.1">
    <property type="nucleotide sequence ID" value="NZ_BAABAT010000008.1"/>
</dbReference>
<dbReference type="Gene3D" id="3.90.1200.10">
    <property type="match status" value="1"/>
</dbReference>
<dbReference type="EMBL" id="BAABAT010000008">
    <property type="protein sequence ID" value="GAA4249739.1"/>
    <property type="molecule type" value="Genomic_DNA"/>
</dbReference>
<dbReference type="Proteomes" id="UP001500620">
    <property type="component" value="Unassembled WGS sequence"/>
</dbReference>
<reference evidence="2" key="1">
    <citation type="journal article" date="2019" name="Int. J. Syst. Evol. Microbiol.">
        <title>The Global Catalogue of Microorganisms (GCM) 10K type strain sequencing project: providing services to taxonomists for standard genome sequencing and annotation.</title>
        <authorList>
            <consortium name="The Broad Institute Genomics Platform"/>
            <consortium name="The Broad Institute Genome Sequencing Center for Infectious Disease"/>
            <person name="Wu L."/>
            <person name="Ma J."/>
        </authorList>
    </citation>
    <scope>NUCLEOTIDE SEQUENCE [LARGE SCALE GENOMIC DNA]</scope>
    <source>
        <strain evidence="2">JCM 17441</strain>
    </source>
</reference>
<keyword evidence="2" id="KW-1185">Reference proteome</keyword>
<comment type="caution">
    <text evidence="1">The sequence shown here is derived from an EMBL/GenBank/DDBJ whole genome shotgun (WGS) entry which is preliminary data.</text>
</comment>